<keyword evidence="2" id="KW-1185">Reference proteome</keyword>
<dbReference type="Proteomes" id="UP000319143">
    <property type="component" value="Unassembled WGS sequence"/>
</dbReference>
<evidence type="ECO:0000313" key="2">
    <source>
        <dbReference type="Proteomes" id="UP000319143"/>
    </source>
</evidence>
<accession>A0A5C6DN42</accession>
<dbReference type="RefSeq" id="WP_146527610.1">
    <property type="nucleotide sequence ID" value="NZ_SJPV01000005.1"/>
</dbReference>
<dbReference type="Pfam" id="PF25209">
    <property type="entry name" value="Phage_capsid_4"/>
    <property type="match status" value="1"/>
</dbReference>
<sequence>MLNINADVLECSLARSSGAFPKSFLESTFSPETLEQSNRKTGLHDLIRASLGIEGRVQASHIQEAMRQPLVQASAPGYSTISLPGILSNLANKAALGAYQELPGISDLFPVTSTADFKKFSRCRMSIDGPMKQVPASGEIEHGSLTDDTYENQVETWGKLYSITPQMLRNDDLDQILAVPKMLGRLAKHTLESEVSKLLSSTATETWLGTGLINGDAISLESLDTAYLTLINRAVGTDGTPIDVEPSHVLVTGARDHITAQAISKSKEMRSTAEDEVYLTGNPWQGRFTAARGPYLRQSESDLANWYLCRIEQDFAPIQIAVLAPQTSVAPIIESMGCTGGGLSFRGFADFGIARFDPLSIVKTKVS</sequence>
<dbReference type="EMBL" id="SJPV01000005">
    <property type="protein sequence ID" value="TWU37277.1"/>
    <property type="molecule type" value="Genomic_DNA"/>
</dbReference>
<gene>
    <name evidence="1" type="ORF">Poly41_34060</name>
</gene>
<name>A0A5C6DN42_9BACT</name>
<evidence type="ECO:0000313" key="1">
    <source>
        <dbReference type="EMBL" id="TWU37277.1"/>
    </source>
</evidence>
<proteinExistence type="predicted"/>
<reference evidence="1 2" key="1">
    <citation type="submission" date="2019-02" db="EMBL/GenBank/DDBJ databases">
        <title>Deep-cultivation of Planctomycetes and their phenomic and genomic characterization uncovers novel biology.</title>
        <authorList>
            <person name="Wiegand S."/>
            <person name="Jogler M."/>
            <person name="Boedeker C."/>
            <person name="Pinto D."/>
            <person name="Vollmers J."/>
            <person name="Rivas-Marin E."/>
            <person name="Kohn T."/>
            <person name="Peeters S.H."/>
            <person name="Heuer A."/>
            <person name="Rast P."/>
            <person name="Oberbeckmann S."/>
            <person name="Bunk B."/>
            <person name="Jeske O."/>
            <person name="Meyerdierks A."/>
            <person name="Storesund J.E."/>
            <person name="Kallscheuer N."/>
            <person name="Luecker S."/>
            <person name="Lage O.M."/>
            <person name="Pohl T."/>
            <person name="Merkel B.J."/>
            <person name="Hornburger P."/>
            <person name="Mueller R.-W."/>
            <person name="Bruemmer F."/>
            <person name="Labrenz M."/>
            <person name="Spormann A.M."/>
            <person name="Op Den Camp H."/>
            <person name="Overmann J."/>
            <person name="Amann R."/>
            <person name="Jetten M.S.M."/>
            <person name="Mascher T."/>
            <person name="Medema M.H."/>
            <person name="Devos D.P."/>
            <person name="Kaster A.-K."/>
            <person name="Ovreas L."/>
            <person name="Rohde M."/>
            <person name="Galperin M.Y."/>
            <person name="Jogler C."/>
        </authorList>
    </citation>
    <scope>NUCLEOTIDE SEQUENCE [LARGE SCALE GENOMIC DNA]</scope>
    <source>
        <strain evidence="1 2">Poly41</strain>
    </source>
</reference>
<dbReference type="AlphaFoldDB" id="A0A5C6DN42"/>
<organism evidence="1 2">
    <name type="scientific">Novipirellula artificiosorum</name>
    <dbReference type="NCBI Taxonomy" id="2528016"/>
    <lineage>
        <taxon>Bacteria</taxon>
        <taxon>Pseudomonadati</taxon>
        <taxon>Planctomycetota</taxon>
        <taxon>Planctomycetia</taxon>
        <taxon>Pirellulales</taxon>
        <taxon>Pirellulaceae</taxon>
        <taxon>Novipirellula</taxon>
    </lineage>
</organism>
<protein>
    <submittedName>
        <fullName evidence="1">Uncharacterized protein</fullName>
    </submittedName>
</protein>
<comment type="caution">
    <text evidence="1">The sequence shown here is derived from an EMBL/GenBank/DDBJ whole genome shotgun (WGS) entry which is preliminary data.</text>
</comment>
<dbReference type="OrthoDB" id="9806592at2"/>